<keyword evidence="2" id="KW-1185">Reference proteome</keyword>
<organism evidence="1 2">
    <name type="scientific">Hibiscus sabdariffa</name>
    <name type="common">roselle</name>
    <dbReference type="NCBI Taxonomy" id="183260"/>
    <lineage>
        <taxon>Eukaryota</taxon>
        <taxon>Viridiplantae</taxon>
        <taxon>Streptophyta</taxon>
        <taxon>Embryophyta</taxon>
        <taxon>Tracheophyta</taxon>
        <taxon>Spermatophyta</taxon>
        <taxon>Magnoliopsida</taxon>
        <taxon>eudicotyledons</taxon>
        <taxon>Gunneridae</taxon>
        <taxon>Pentapetalae</taxon>
        <taxon>rosids</taxon>
        <taxon>malvids</taxon>
        <taxon>Malvales</taxon>
        <taxon>Malvaceae</taxon>
        <taxon>Malvoideae</taxon>
        <taxon>Hibiscus</taxon>
    </lineage>
</organism>
<reference evidence="1 2" key="1">
    <citation type="journal article" date="2024" name="G3 (Bethesda)">
        <title>Genome assembly of Hibiscus sabdariffa L. provides insights into metabolisms of medicinal natural products.</title>
        <authorList>
            <person name="Kim T."/>
        </authorList>
    </citation>
    <scope>NUCLEOTIDE SEQUENCE [LARGE SCALE GENOMIC DNA]</scope>
    <source>
        <strain evidence="1">TK-2024</strain>
        <tissue evidence="1">Old leaves</tissue>
    </source>
</reference>
<evidence type="ECO:0000313" key="1">
    <source>
        <dbReference type="EMBL" id="KAK8491177.1"/>
    </source>
</evidence>
<protein>
    <submittedName>
        <fullName evidence="1">Uncharacterized protein</fullName>
    </submittedName>
</protein>
<comment type="caution">
    <text evidence="1">The sequence shown here is derived from an EMBL/GenBank/DDBJ whole genome shotgun (WGS) entry which is preliminary data.</text>
</comment>
<proteinExistence type="predicted"/>
<name>A0ABR2AE02_9ROSI</name>
<evidence type="ECO:0000313" key="2">
    <source>
        <dbReference type="Proteomes" id="UP001396334"/>
    </source>
</evidence>
<accession>A0ABR2AE02</accession>
<gene>
    <name evidence="1" type="ORF">V6N11_037940</name>
</gene>
<dbReference type="EMBL" id="JBBPBN010000263">
    <property type="protein sequence ID" value="KAK8491177.1"/>
    <property type="molecule type" value="Genomic_DNA"/>
</dbReference>
<dbReference type="Proteomes" id="UP001396334">
    <property type="component" value="Unassembled WGS sequence"/>
</dbReference>
<sequence>MSWLDGLMIWSSNAFMEFALACTANFQGFGDTQTTLFRLAGGLLEFLCRLHLKELGCVVGEHRHVRVCDFELDGAGFEAMEKEWWNAGLCCL</sequence>